<keyword evidence="3" id="KW-1185">Reference proteome</keyword>
<proteinExistence type="predicted"/>
<dbReference type="InterPro" id="IPR019919">
    <property type="entry name" value="Lucif-like_OxRdtase_MSMEG_2256"/>
</dbReference>
<name>A0A5C8PJ93_9HYPH</name>
<gene>
    <name evidence="2" type="ORF">FHP25_21115</name>
</gene>
<dbReference type="GO" id="GO:0016705">
    <property type="term" value="F:oxidoreductase activity, acting on paired donors, with incorporation or reduction of molecular oxygen"/>
    <property type="evidence" value="ECO:0007669"/>
    <property type="project" value="InterPro"/>
</dbReference>
<comment type="caution">
    <text evidence="2">The sequence shown here is derived from an EMBL/GenBank/DDBJ whole genome shotgun (WGS) entry which is preliminary data.</text>
</comment>
<dbReference type="InterPro" id="IPR011251">
    <property type="entry name" value="Luciferase-like_dom"/>
</dbReference>
<dbReference type="Proteomes" id="UP000321638">
    <property type="component" value="Unassembled WGS sequence"/>
</dbReference>
<evidence type="ECO:0000313" key="2">
    <source>
        <dbReference type="EMBL" id="TXL73435.1"/>
    </source>
</evidence>
<evidence type="ECO:0000259" key="1">
    <source>
        <dbReference type="Pfam" id="PF00296"/>
    </source>
</evidence>
<dbReference type="Gene3D" id="3.20.20.30">
    <property type="entry name" value="Luciferase-like domain"/>
    <property type="match status" value="1"/>
</dbReference>
<dbReference type="AlphaFoldDB" id="A0A5C8PJ93"/>
<dbReference type="OrthoDB" id="7332380at2"/>
<dbReference type="RefSeq" id="WP_147848957.1">
    <property type="nucleotide sequence ID" value="NZ_VDUZ01000025.1"/>
</dbReference>
<dbReference type="CDD" id="cd01097">
    <property type="entry name" value="Tetrahydromethanopterin_reductase"/>
    <property type="match status" value="1"/>
</dbReference>
<sequence>MRVVTTVPQDDLRNTAAVARQAEAAGFDGLITLENRHDPFLAHAVAALATERIELGTAVAIAFPRSPMVVANACWDLQVTSRGRFVLGLGPQIRPHNEKRFSVPWSAPAPRMRDYVNALRAIWTAWEKGTKLDYRGTHYTFTLMTPNFVPPSRGFRMVPITLAAVGEHTLRLAGELADGVRLHSFCTRRYLEEAVLPRLHEGLARNNRSRSQLEITGGGFIATGPDAASVAKAVEFVRMRVAFYGSTPAYWPVLELHGLGDLARKLNAMSKQGQWTGMTAAIPDDVVHLFAAVGTHQEIAGVVAQRFGGLVDTIYASANSAMQSDLPPDVLQDIHKLPTAFTGYVTPW</sequence>
<evidence type="ECO:0000313" key="3">
    <source>
        <dbReference type="Proteomes" id="UP000321638"/>
    </source>
</evidence>
<dbReference type="InterPro" id="IPR036661">
    <property type="entry name" value="Luciferase-like_sf"/>
</dbReference>
<dbReference type="Pfam" id="PF00296">
    <property type="entry name" value="Bac_luciferase"/>
    <property type="match status" value="1"/>
</dbReference>
<keyword evidence="2" id="KW-0560">Oxidoreductase</keyword>
<dbReference type="EC" id="1.-.-.-" evidence="2"/>
<dbReference type="PANTHER" id="PTHR43244:SF2">
    <property type="entry name" value="CONSERVED HYPOTHETICAL ALANINE AND PROLINE-RICH PROTEIN"/>
    <property type="match status" value="1"/>
</dbReference>
<reference evidence="2 3" key="1">
    <citation type="submission" date="2019-06" db="EMBL/GenBank/DDBJ databases">
        <title>New taxonomy in bacterial strain CC-CFT640, isolated from vineyard.</title>
        <authorList>
            <person name="Lin S.-Y."/>
            <person name="Tsai C.-F."/>
            <person name="Young C.-C."/>
        </authorList>
    </citation>
    <scope>NUCLEOTIDE SEQUENCE [LARGE SCALE GENOMIC DNA]</scope>
    <source>
        <strain evidence="2 3">CC-CFT640</strain>
    </source>
</reference>
<dbReference type="NCBIfam" id="TIGR03617">
    <property type="entry name" value="F420_MSMEG_2256"/>
    <property type="match status" value="1"/>
</dbReference>
<feature type="domain" description="Luciferase-like" evidence="1">
    <location>
        <begin position="8"/>
        <end position="308"/>
    </location>
</feature>
<accession>A0A5C8PJ93</accession>
<protein>
    <submittedName>
        <fullName evidence="2">TIGR03617 family F420-dependent LLM class oxidoreductase</fullName>
        <ecNumber evidence="2">1.-.-.-</ecNumber>
    </submittedName>
</protein>
<dbReference type="PANTHER" id="PTHR43244">
    <property type="match status" value="1"/>
</dbReference>
<organism evidence="2 3">
    <name type="scientific">Vineibacter terrae</name>
    <dbReference type="NCBI Taxonomy" id="2586908"/>
    <lineage>
        <taxon>Bacteria</taxon>
        <taxon>Pseudomonadati</taxon>
        <taxon>Pseudomonadota</taxon>
        <taxon>Alphaproteobacteria</taxon>
        <taxon>Hyphomicrobiales</taxon>
        <taxon>Vineibacter</taxon>
    </lineage>
</organism>
<dbReference type="SUPFAM" id="SSF51679">
    <property type="entry name" value="Bacterial luciferase-like"/>
    <property type="match status" value="1"/>
</dbReference>
<dbReference type="EMBL" id="VDUZ01000025">
    <property type="protein sequence ID" value="TXL73435.1"/>
    <property type="molecule type" value="Genomic_DNA"/>
</dbReference>
<dbReference type="InterPro" id="IPR050564">
    <property type="entry name" value="F420-G6PD/mer"/>
</dbReference>